<sequence>MGAYFATEKLEGVMKESECKREEMNGVLARNIESSQLIIDNQRKLSENSESLHAAEEISRKLSMEATLDTVQSTKEVCEEARAAKRRKQEEHIKQLERQGLKLKRIARRKEECAEYYLGPQSNFEQCCNALKAVSVEESKASVAEALDMDSGGIALFEIMRSFLDGLGLASYLNPASPVPDATVTVGHGFDDIKLLMSRWISKNPPPANILGICNPIYLPPPQSGYNLFRPYSYSSPQQDAILWESLILAGIRAASFLGTMAITRSHDEDPKGKGAETDDPMEVRMKKLEDLVVEQNKAMMKHMTEMFGAMSRSTTPKLADDQSNLDRSAPMSSQLTENRSGYSEQFHDHRHHSGRAEVRNNYGNLTRLGKIDFPRFDGTRIKEWLFKVEEFFGIDRTPEDLKVKMAAIHLDSHASTWHQSFIQSSVGLEVLYDWKGYVELLKERFEDECDDPMAELKKLQETGGIVEYHQKFELIKTRVNLSEEYLVSIYLAGLRMDTQMHVRMFQPKTVRHCFSLGRMYEKAHPTKLASSSWTPRNDNGIGFVKNTKVGMPRPEQPTKAVLKPATQQPKKMSQQEMSDRRAKGLCYLCDEKYTPEHYLVHKKTQLYRMEVEDEYEDAAEVLFEDEEYMPQISVNAVSGISDYKTMRVKGTYDKKILFILIDSGSTHNFVDSTVANKLGCTIENAGLTRVSVADGRKLKVDGMIKGFEWKLQTTTFKSDIFLIPLQGVDMVLGVQWLETLGHISWEFKKLEMRFKFNKRRVLLNGIKTGSVRDVKAQKLQKLHENQVQMTMLCVQEVPEKEDRELCTLNAVTMDLGEESVVRTIVEQFPDVFIEPTELPPFRDQHDHKIKLLEGSNPVNQRPYRYALHQKNEIDKIVEDMLTGGTIQISSSPYASPVVLVKKKDGTWRLCVDYRELNGMTVKDRFPIPLIEDLMDELGGSQVYSKIDLRAGYHQVRMDPADIHKTAFKTHSGHYEYLVMPFGLTNAPATFQSLMNSVFKTFLRKFVLVFFDDILIYSSSLQEHVQHLQSVFEVMRQNKLFAKMSKCAFAVTRVEYLGHFISASGISTDPAKVKSVQDWPKPVNLKQLRGFLGLAGYYRRFVKGFGTIAGPLHALTKTDSFVWSEKAQLAFEELKDALCQAPVLALPLFDKPFVVETDACGQGIGAVLMQEGHPLAYISRQLKGKQLHLSIYEKDLLAVIFAVRKWRHYLLPNHFVIKTDQRSLKYLLEQRLNTPIQQQWLPKLLEFDYEIQYRQGKENLAADALSRVEGSEILHMALSVMECDLLKELQSGYEKDSNLKAIIEAIQLKKDSKKHYTWCNDILRRKDKIVVPADVKLRDTILQWLHCSSAGGHSGRDVTHQRVKGLFYWKGMVKDIQAYIRGCSTCQQCKSDNAASPGLLQPLPIPDKVWSDVSMDFIDGLPLSAGKSVIMVVVDRLSKAAHFIALAHPYSAYSVAQAYLDNIFKLHGCPQSIVSDRDTVFTSEFWKEFFALQGVTLKMTSAYHPQSDGQTEVVNRCLENYLRCMCHAKPEMWSKWLALAEYWYNTNYHSSSRMTPFEVVYGQAPPVHLPYLPGESKVAVVARSLQERENMLLFLKFHLLRAQHRMKQFADQYRTERHFDIGDYVYVKLQPYRQQSVVLRNNQKLAPKYYGPYKILDRCGEVAYKLQLPAHSQIHPVFHVSQLKILVGNVSTTTQLPTVMPDVFEKVPEQILDRTMVKRQGRAATKVLVKWVNEPAEEATWEFLYDLQKKFPSIAL</sequence>
<keyword evidence="15" id="KW-0511">Multifunctional enzyme</keyword>
<dbReference type="PROSITE" id="PS50878">
    <property type="entry name" value="RT_POL"/>
    <property type="match status" value="1"/>
</dbReference>
<keyword evidence="9" id="KW-0460">Magnesium</keyword>
<dbReference type="InterPro" id="IPR041588">
    <property type="entry name" value="Integrase_H2C2"/>
</dbReference>
<dbReference type="Pfam" id="PF00665">
    <property type="entry name" value="rve"/>
    <property type="match status" value="1"/>
</dbReference>
<keyword evidence="14" id="KW-0233">DNA recombination</keyword>
<dbReference type="GO" id="GO:0015074">
    <property type="term" value="P:DNA integration"/>
    <property type="evidence" value="ECO:0007669"/>
    <property type="project" value="UniProtKB-KW"/>
</dbReference>
<keyword evidence="12" id="KW-0239">DNA-directed DNA polymerase</keyword>
<evidence type="ECO:0000256" key="12">
    <source>
        <dbReference type="ARBA" id="ARBA00022932"/>
    </source>
</evidence>
<dbReference type="InterPro" id="IPR001584">
    <property type="entry name" value="Integrase_cat-core"/>
</dbReference>
<keyword evidence="1" id="KW-0645">Protease</keyword>
<dbReference type="PANTHER" id="PTHR37984:SF5">
    <property type="entry name" value="PROTEIN NYNRIN-LIKE"/>
    <property type="match status" value="1"/>
</dbReference>
<dbReference type="FunFam" id="3.30.70.270:FF:000020">
    <property type="entry name" value="Transposon Tf2-6 polyprotein-like Protein"/>
    <property type="match status" value="1"/>
</dbReference>
<dbReference type="PROSITE" id="PS50994">
    <property type="entry name" value="INTEGRASE"/>
    <property type="match status" value="1"/>
</dbReference>
<dbReference type="InterPro" id="IPR056924">
    <property type="entry name" value="SH3_Tf2-1"/>
</dbReference>
<evidence type="ECO:0000259" key="17">
    <source>
        <dbReference type="PROSITE" id="PS50013"/>
    </source>
</evidence>
<dbReference type="Pfam" id="PF17919">
    <property type="entry name" value="RT_RNaseH_2"/>
    <property type="match status" value="1"/>
</dbReference>
<evidence type="ECO:0000259" key="18">
    <source>
        <dbReference type="PROSITE" id="PS50878"/>
    </source>
</evidence>
<keyword evidence="21" id="KW-1185">Reference proteome</keyword>
<evidence type="ECO:0000256" key="8">
    <source>
        <dbReference type="ARBA" id="ARBA00022801"/>
    </source>
</evidence>
<keyword evidence="11" id="KW-0695">RNA-directed DNA polymerase</keyword>
<dbReference type="EMBL" id="JAEFBK010000013">
    <property type="protein sequence ID" value="KAG7533293.1"/>
    <property type="molecule type" value="Genomic_DNA"/>
</dbReference>
<dbReference type="CDD" id="cd01647">
    <property type="entry name" value="RT_LTR"/>
    <property type="match status" value="1"/>
</dbReference>
<keyword evidence="3" id="KW-0548">Nucleotidyltransferase</keyword>
<dbReference type="CDD" id="cd00303">
    <property type="entry name" value="retropepsin_like"/>
    <property type="match status" value="1"/>
</dbReference>
<dbReference type="FunFam" id="3.10.10.10:FF:000007">
    <property type="entry name" value="Retrovirus-related Pol polyprotein from transposon 17.6-like Protein"/>
    <property type="match status" value="1"/>
</dbReference>
<evidence type="ECO:0000259" key="19">
    <source>
        <dbReference type="PROSITE" id="PS50994"/>
    </source>
</evidence>
<dbReference type="PROSITE" id="PS50013">
    <property type="entry name" value="CHROMO_2"/>
    <property type="match status" value="1"/>
</dbReference>
<dbReference type="GO" id="GO:0046872">
    <property type="term" value="F:metal ion binding"/>
    <property type="evidence" value="ECO:0007669"/>
    <property type="project" value="UniProtKB-KW"/>
</dbReference>
<evidence type="ECO:0000256" key="3">
    <source>
        <dbReference type="ARBA" id="ARBA00022695"/>
    </source>
</evidence>
<dbReference type="GO" id="GO:0003677">
    <property type="term" value="F:DNA binding"/>
    <property type="evidence" value="ECO:0007669"/>
    <property type="project" value="UniProtKB-KW"/>
</dbReference>
<evidence type="ECO:0000256" key="15">
    <source>
        <dbReference type="ARBA" id="ARBA00023268"/>
    </source>
</evidence>
<feature type="region of interest" description="Disordered" evidence="16">
    <location>
        <begin position="313"/>
        <end position="359"/>
    </location>
</feature>
<dbReference type="Pfam" id="PF08284">
    <property type="entry name" value="RVP_2"/>
    <property type="match status" value="1"/>
</dbReference>
<evidence type="ECO:0000256" key="13">
    <source>
        <dbReference type="ARBA" id="ARBA00023125"/>
    </source>
</evidence>
<keyword evidence="6" id="KW-0064">Aspartyl protease</keyword>
<dbReference type="FunFam" id="1.10.340.70:FF:000001">
    <property type="entry name" value="Retrovirus-related Pol polyprotein from transposon gypsy-like Protein"/>
    <property type="match status" value="1"/>
</dbReference>
<dbReference type="CDD" id="cd09274">
    <property type="entry name" value="RNase_HI_RT_Ty3"/>
    <property type="match status" value="1"/>
</dbReference>
<dbReference type="InterPro" id="IPR000477">
    <property type="entry name" value="RT_dom"/>
</dbReference>
<feature type="domain" description="Integrase catalytic" evidence="19">
    <location>
        <begin position="1400"/>
        <end position="1564"/>
    </location>
</feature>
<feature type="compositionally biased region" description="Polar residues" evidence="16">
    <location>
        <begin position="313"/>
        <end position="344"/>
    </location>
</feature>
<accession>A0A8T1XFH8</accession>
<evidence type="ECO:0000256" key="5">
    <source>
        <dbReference type="ARBA" id="ARBA00022723"/>
    </source>
</evidence>
<dbReference type="FunFam" id="3.30.420.10:FF:000219">
    <property type="entry name" value="Putative retroelement"/>
    <property type="match status" value="1"/>
</dbReference>
<dbReference type="PANTHER" id="PTHR37984">
    <property type="entry name" value="PROTEIN CBG26694"/>
    <property type="match status" value="1"/>
</dbReference>
<evidence type="ECO:0000256" key="16">
    <source>
        <dbReference type="SAM" id="MobiDB-lite"/>
    </source>
</evidence>
<dbReference type="Pfam" id="PF24626">
    <property type="entry name" value="SH3_Tf2-1"/>
    <property type="match status" value="1"/>
</dbReference>
<keyword evidence="8" id="KW-0378">Hydrolase</keyword>
<gene>
    <name evidence="20" type="ORF">ISN45_Aa08g009310</name>
</gene>
<dbReference type="Pfam" id="PF17921">
    <property type="entry name" value="Integrase_H2C2"/>
    <property type="match status" value="1"/>
</dbReference>
<dbReference type="GO" id="GO:0006508">
    <property type="term" value="P:proteolysis"/>
    <property type="evidence" value="ECO:0007669"/>
    <property type="project" value="UniProtKB-KW"/>
</dbReference>
<keyword evidence="10" id="KW-0229">DNA integration</keyword>
<evidence type="ECO:0000313" key="21">
    <source>
        <dbReference type="Proteomes" id="UP000694240"/>
    </source>
</evidence>
<dbReference type="GO" id="GO:0004190">
    <property type="term" value="F:aspartic-type endopeptidase activity"/>
    <property type="evidence" value="ECO:0007669"/>
    <property type="project" value="UniProtKB-KW"/>
</dbReference>
<dbReference type="InterPro" id="IPR005162">
    <property type="entry name" value="Retrotrans_gag_dom"/>
</dbReference>
<evidence type="ECO:0000256" key="14">
    <source>
        <dbReference type="ARBA" id="ARBA00023172"/>
    </source>
</evidence>
<evidence type="ECO:0000256" key="6">
    <source>
        <dbReference type="ARBA" id="ARBA00022750"/>
    </source>
</evidence>
<evidence type="ECO:0000256" key="9">
    <source>
        <dbReference type="ARBA" id="ARBA00022842"/>
    </source>
</evidence>
<dbReference type="InterPro" id="IPR000953">
    <property type="entry name" value="Chromo/chromo_shadow_dom"/>
</dbReference>
<dbReference type="Pfam" id="PF03732">
    <property type="entry name" value="Retrotrans_gag"/>
    <property type="match status" value="1"/>
</dbReference>
<organism evidence="20 21">
    <name type="scientific">Arabidopsis thaliana x Arabidopsis arenosa</name>
    <dbReference type="NCBI Taxonomy" id="1240361"/>
    <lineage>
        <taxon>Eukaryota</taxon>
        <taxon>Viridiplantae</taxon>
        <taxon>Streptophyta</taxon>
        <taxon>Embryophyta</taxon>
        <taxon>Tracheophyta</taxon>
        <taxon>Spermatophyta</taxon>
        <taxon>Magnoliopsida</taxon>
        <taxon>eudicotyledons</taxon>
        <taxon>Gunneridae</taxon>
        <taxon>Pentapetalae</taxon>
        <taxon>rosids</taxon>
        <taxon>malvids</taxon>
        <taxon>Brassicales</taxon>
        <taxon>Brassicaceae</taxon>
        <taxon>Camelineae</taxon>
        <taxon>Arabidopsis</taxon>
    </lineage>
</organism>
<evidence type="ECO:0000256" key="11">
    <source>
        <dbReference type="ARBA" id="ARBA00022918"/>
    </source>
</evidence>
<dbReference type="GO" id="GO:0003887">
    <property type="term" value="F:DNA-directed DNA polymerase activity"/>
    <property type="evidence" value="ECO:0007669"/>
    <property type="project" value="UniProtKB-KW"/>
</dbReference>
<dbReference type="InterPro" id="IPR041577">
    <property type="entry name" value="RT_RNaseH_2"/>
</dbReference>
<keyword evidence="7" id="KW-0255">Endonuclease</keyword>
<name>A0A8T1XFH8_9BRAS</name>
<evidence type="ECO:0000256" key="10">
    <source>
        <dbReference type="ARBA" id="ARBA00022908"/>
    </source>
</evidence>
<feature type="domain" description="Chromo" evidence="17">
    <location>
        <begin position="1706"/>
        <end position="1756"/>
    </location>
</feature>
<dbReference type="GO" id="GO:0004519">
    <property type="term" value="F:endonuclease activity"/>
    <property type="evidence" value="ECO:0007669"/>
    <property type="project" value="UniProtKB-KW"/>
</dbReference>
<reference evidence="20 21" key="1">
    <citation type="submission" date="2020-12" db="EMBL/GenBank/DDBJ databases">
        <title>Concerted genomic and epigenomic changes stabilize Arabidopsis allopolyploids.</title>
        <authorList>
            <person name="Chen Z."/>
        </authorList>
    </citation>
    <scope>NUCLEOTIDE SEQUENCE [LARGE SCALE GENOMIC DNA]</scope>
    <source>
        <strain evidence="20">Allo738</strain>
        <tissue evidence="20">Leaf</tissue>
    </source>
</reference>
<keyword evidence="2" id="KW-0808">Transferase</keyword>
<dbReference type="InterPro" id="IPR050951">
    <property type="entry name" value="Retrovirus_Pol_polyprotein"/>
</dbReference>
<feature type="domain" description="Reverse transcriptase" evidence="18">
    <location>
        <begin position="882"/>
        <end position="1061"/>
    </location>
</feature>
<dbReference type="Proteomes" id="UP000694240">
    <property type="component" value="Chromosome 13"/>
</dbReference>
<evidence type="ECO:0000256" key="4">
    <source>
        <dbReference type="ARBA" id="ARBA00022722"/>
    </source>
</evidence>
<evidence type="ECO:0000256" key="1">
    <source>
        <dbReference type="ARBA" id="ARBA00022670"/>
    </source>
</evidence>
<keyword evidence="5" id="KW-0479">Metal-binding</keyword>
<evidence type="ECO:0000256" key="7">
    <source>
        <dbReference type="ARBA" id="ARBA00022759"/>
    </source>
</evidence>
<keyword evidence="13" id="KW-0238">DNA-binding</keyword>
<dbReference type="Pfam" id="PF00078">
    <property type="entry name" value="RVT_1"/>
    <property type="match status" value="1"/>
</dbReference>
<dbReference type="GO" id="GO:0003964">
    <property type="term" value="F:RNA-directed DNA polymerase activity"/>
    <property type="evidence" value="ECO:0007669"/>
    <property type="project" value="UniProtKB-KW"/>
</dbReference>
<evidence type="ECO:0000256" key="2">
    <source>
        <dbReference type="ARBA" id="ARBA00022679"/>
    </source>
</evidence>
<proteinExistence type="predicted"/>
<comment type="caution">
    <text evidence="20">The sequence shown here is derived from an EMBL/GenBank/DDBJ whole genome shotgun (WGS) entry which is preliminary data.</text>
</comment>
<protein>
    <submittedName>
        <fullName evidence="20">Chromo/chromo shadow domain</fullName>
    </submittedName>
</protein>
<keyword evidence="4" id="KW-0540">Nuclease</keyword>
<dbReference type="GO" id="GO:0006310">
    <property type="term" value="P:DNA recombination"/>
    <property type="evidence" value="ECO:0007669"/>
    <property type="project" value="UniProtKB-KW"/>
</dbReference>
<evidence type="ECO:0000313" key="20">
    <source>
        <dbReference type="EMBL" id="KAG7533293.1"/>
    </source>
</evidence>